<reference evidence="2" key="1">
    <citation type="journal article" date="2020" name="Stud. Mycol.">
        <title>101 Dothideomycetes genomes: a test case for predicting lifestyles and emergence of pathogens.</title>
        <authorList>
            <person name="Haridas S."/>
            <person name="Albert R."/>
            <person name="Binder M."/>
            <person name="Bloem J."/>
            <person name="Labutti K."/>
            <person name="Salamov A."/>
            <person name="Andreopoulos B."/>
            <person name="Baker S."/>
            <person name="Barry K."/>
            <person name="Bills G."/>
            <person name="Bluhm B."/>
            <person name="Cannon C."/>
            <person name="Castanera R."/>
            <person name="Culley D."/>
            <person name="Daum C."/>
            <person name="Ezra D."/>
            <person name="Gonzalez J."/>
            <person name="Henrissat B."/>
            <person name="Kuo A."/>
            <person name="Liang C."/>
            <person name="Lipzen A."/>
            <person name="Lutzoni F."/>
            <person name="Magnuson J."/>
            <person name="Mondo S."/>
            <person name="Nolan M."/>
            <person name="Ohm R."/>
            <person name="Pangilinan J."/>
            <person name="Park H.-J."/>
            <person name="Ramirez L."/>
            <person name="Alfaro M."/>
            <person name="Sun H."/>
            <person name="Tritt A."/>
            <person name="Yoshinaga Y."/>
            <person name="Zwiers L.-H."/>
            <person name="Turgeon B."/>
            <person name="Goodwin S."/>
            <person name="Spatafora J."/>
            <person name="Crous P."/>
            <person name="Grigoriev I."/>
        </authorList>
    </citation>
    <scope>NUCLEOTIDE SEQUENCE</scope>
    <source>
        <strain evidence="2">CBS 107.79</strain>
    </source>
</reference>
<dbReference type="AlphaFoldDB" id="A0A6A5V8C9"/>
<dbReference type="Proteomes" id="UP000800036">
    <property type="component" value="Unassembled WGS sequence"/>
</dbReference>
<accession>A0A6A5V8C9</accession>
<keyword evidence="1" id="KW-0472">Membrane</keyword>
<organism evidence="2 3">
    <name type="scientific">Bimuria novae-zelandiae CBS 107.79</name>
    <dbReference type="NCBI Taxonomy" id="1447943"/>
    <lineage>
        <taxon>Eukaryota</taxon>
        <taxon>Fungi</taxon>
        <taxon>Dikarya</taxon>
        <taxon>Ascomycota</taxon>
        <taxon>Pezizomycotina</taxon>
        <taxon>Dothideomycetes</taxon>
        <taxon>Pleosporomycetidae</taxon>
        <taxon>Pleosporales</taxon>
        <taxon>Massarineae</taxon>
        <taxon>Didymosphaeriaceae</taxon>
        <taxon>Bimuria</taxon>
    </lineage>
</organism>
<sequence length="68" mass="7463">MFSRSPKRLYARCSLQLNSALLQTRALSHRTPSAAYAAYAGASVAVLGIPGSWIRLTRMCARCAFIRC</sequence>
<name>A0A6A5V8C9_9PLEO</name>
<keyword evidence="3" id="KW-1185">Reference proteome</keyword>
<protein>
    <submittedName>
        <fullName evidence="2">Uncharacterized protein</fullName>
    </submittedName>
</protein>
<evidence type="ECO:0000313" key="3">
    <source>
        <dbReference type="Proteomes" id="UP000800036"/>
    </source>
</evidence>
<keyword evidence="1" id="KW-1133">Transmembrane helix</keyword>
<proteinExistence type="predicted"/>
<feature type="transmembrane region" description="Helical" evidence="1">
    <location>
        <begin position="36"/>
        <end position="56"/>
    </location>
</feature>
<evidence type="ECO:0000256" key="1">
    <source>
        <dbReference type="SAM" id="Phobius"/>
    </source>
</evidence>
<keyword evidence="1" id="KW-0812">Transmembrane</keyword>
<dbReference type="EMBL" id="ML976684">
    <property type="protein sequence ID" value="KAF1972940.1"/>
    <property type="molecule type" value="Genomic_DNA"/>
</dbReference>
<gene>
    <name evidence="2" type="ORF">BU23DRAFT_554782</name>
</gene>
<evidence type="ECO:0000313" key="2">
    <source>
        <dbReference type="EMBL" id="KAF1972940.1"/>
    </source>
</evidence>